<dbReference type="HOGENOM" id="CLU_048995_3_4_2"/>
<dbReference type="PANTHER" id="PTHR22617:SF23">
    <property type="entry name" value="CHEMOTAXIS PROTEIN CHEW"/>
    <property type="match status" value="1"/>
</dbReference>
<dbReference type="InterPro" id="IPR002545">
    <property type="entry name" value="CheW-lke_dom"/>
</dbReference>
<dbReference type="Proteomes" id="UP000002457">
    <property type="component" value="Chromosome"/>
</dbReference>
<dbReference type="GO" id="GO:0005829">
    <property type="term" value="C:cytosol"/>
    <property type="evidence" value="ECO:0007669"/>
    <property type="project" value="TreeGrafter"/>
</dbReference>
<evidence type="ECO:0000259" key="1">
    <source>
        <dbReference type="PROSITE" id="PS50851"/>
    </source>
</evidence>
<dbReference type="InterPro" id="IPR036061">
    <property type="entry name" value="CheW-like_dom_sf"/>
</dbReference>
<keyword evidence="3" id="KW-1185">Reference proteome</keyword>
<dbReference type="InterPro" id="IPR039315">
    <property type="entry name" value="CheW"/>
</dbReference>
<dbReference type="EMBL" id="CP001338">
    <property type="protein sequence ID" value="ACL16658.1"/>
    <property type="molecule type" value="Genomic_DNA"/>
</dbReference>
<dbReference type="SMART" id="SM00260">
    <property type="entry name" value="CheW"/>
    <property type="match status" value="1"/>
</dbReference>
<dbReference type="Gene3D" id="2.40.50.180">
    <property type="entry name" value="CheA-289, Domain 4"/>
    <property type="match status" value="1"/>
</dbReference>
<dbReference type="Pfam" id="PF01584">
    <property type="entry name" value="CheW"/>
    <property type="match status" value="1"/>
</dbReference>
<name>B8GHQ3_METPE</name>
<dbReference type="PANTHER" id="PTHR22617">
    <property type="entry name" value="CHEMOTAXIS SENSOR HISTIDINE KINASE-RELATED"/>
    <property type="match status" value="1"/>
</dbReference>
<organism evidence="2 3">
    <name type="scientific">Methanosphaerula palustris (strain ATCC BAA-1556 / DSM 19958 / E1-9c)</name>
    <dbReference type="NCBI Taxonomy" id="521011"/>
    <lineage>
        <taxon>Archaea</taxon>
        <taxon>Methanobacteriati</taxon>
        <taxon>Methanobacteriota</taxon>
        <taxon>Stenosarchaea group</taxon>
        <taxon>Methanomicrobia</taxon>
        <taxon>Methanomicrobiales</taxon>
        <taxon>Methanoregulaceae</taxon>
        <taxon>Methanosphaerula</taxon>
    </lineage>
</organism>
<dbReference type="PROSITE" id="PS50851">
    <property type="entry name" value="CHEW"/>
    <property type="match status" value="1"/>
</dbReference>
<feature type="domain" description="CheW-like" evidence="1">
    <location>
        <begin position="7"/>
        <end position="145"/>
    </location>
</feature>
<dbReference type="KEGG" id="mpl:Mpal_1325"/>
<dbReference type="SUPFAM" id="SSF50341">
    <property type="entry name" value="CheW-like"/>
    <property type="match status" value="1"/>
</dbReference>
<dbReference type="Gene3D" id="2.30.30.40">
    <property type="entry name" value="SH3 Domains"/>
    <property type="match status" value="1"/>
</dbReference>
<evidence type="ECO:0000313" key="3">
    <source>
        <dbReference type="Proteomes" id="UP000002457"/>
    </source>
</evidence>
<sequence>MPVAETNREMILFDLDGQRFGIELRQVQRVVRAVAITPVPGAPATVLGLLNIGGTVIPVMNMRRILHRPERELQLSDQLLIVHTADRVVALLVDGVLGVYGPRVGGEVPLDTILPGNGLIRGVLRDQGDLIFIQDVDAFLSASEIEIFDSASEQHPGVPRV</sequence>
<proteinExistence type="predicted"/>
<dbReference type="GO" id="GO:0006935">
    <property type="term" value="P:chemotaxis"/>
    <property type="evidence" value="ECO:0007669"/>
    <property type="project" value="InterPro"/>
</dbReference>
<reference evidence="2 3" key="1">
    <citation type="journal article" date="2015" name="Genome Announc.">
        <title>Complete Genome Sequence of Methanosphaerula palustris E1-9CT, a Hydrogenotrophic Methanogen Isolated from a Minerotrophic Fen Peatland.</title>
        <authorList>
            <person name="Cadillo-Quiroz H."/>
            <person name="Browne P."/>
            <person name="Kyrpides N."/>
            <person name="Woyke T."/>
            <person name="Goodwin L."/>
            <person name="Detter C."/>
            <person name="Yavitt J.B."/>
            <person name="Zinder S.H."/>
        </authorList>
    </citation>
    <scope>NUCLEOTIDE SEQUENCE [LARGE SCALE GENOMIC DNA]</scope>
    <source>
        <strain evidence="3">ATCC BAA-1556 / DSM 19958 / E1-9c</strain>
    </source>
</reference>
<dbReference type="eggNOG" id="arCOG02395">
    <property type="taxonomic scope" value="Archaea"/>
</dbReference>
<dbReference type="STRING" id="521011.Mpal_1325"/>
<dbReference type="AlphaFoldDB" id="B8GHQ3"/>
<evidence type="ECO:0000313" key="2">
    <source>
        <dbReference type="EMBL" id="ACL16658.1"/>
    </source>
</evidence>
<gene>
    <name evidence="2" type="ordered locus">Mpal_1325</name>
</gene>
<dbReference type="GO" id="GO:0007165">
    <property type="term" value="P:signal transduction"/>
    <property type="evidence" value="ECO:0007669"/>
    <property type="project" value="InterPro"/>
</dbReference>
<accession>B8GHQ3</accession>
<protein>
    <submittedName>
        <fullName evidence="2">CheW protein</fullName>
    </submittedName>
</protein>